<reference evidence="2 3" key="1">
    <citation type="submission" date="2018-06" db="EMBL/GenBank/DDBJ databases">
        <title>Genome Sequence of the Brown Rot Fungal Pathogen Monilinia fructigena.</title>
        <authorList>
            <person name="Landi L."/>
            <person name="De Miccolis Angelini R.M."/>
            <person name="Pollastro S."/>
            <person name="Abate D."/>
            <person name="Faretra F."/>
            <person name="Romanazzi G."/>
        </authorList>
    </citation>
    <scope>NUCLEOTIDE SEQUENCE [LARGE SCALE GENOMIC DNA]</scope>
    <source>
        <strain evidence="2 3">Mfrg269</strain>
    </source>
</reference>
<proteinExistence type="predicted"/>
<keyword evidence="3" id="KW-1185">Reference proteome</keyword>
<evidence type="ECO:0000259" key="1">
    <source>
        <dbReference type="Pfam" id="PF20150"/>
    </source>
</evidence>
<gene>
    <name evidence="2" type="ORF">DID88_000899</name>
</gene>
<dbReference type="OrthoDB" id="3557569at2759"/>
<dbReference type="PANTHER" id="PTHR35910">
    <property type="entry name" value="2EXR DOMAIN-CONTAINING PROTEIN"/>
    <property type="match status" value="1"/>
</dbReference>
<organism evidence="2 3">
    <name type="scientific">Monilinia fructigena</name>
    <dbReference type="NCBI Taxonomy" id="38457"/>
    <lineage>
        <taxon>Eukaryota</taxon>
        <taxon>Fungi</taxon>
        <taxon>Dikarya</taxon>
        <taxon>Ascomycota</taxon>
        <taxon>Pezizomycotina</taxon>
        <taxon>Leotiomycetes</taxon>
        <taxon>Helotiales</taxon>
        <taxon>Sclerotiniaceae</taxon>
        <taxon>Monilinia</taxon>
    </lineage>
</organism>
<name>A0A395IYT8_9HELO</name>
<dbReference type="InterPro" id="IPR045518">
    <property type="entry name" value="2EXR"/>
</dbReference>
<protein>
    <recommendedName>
        <fullName evidence="1">2EXR domain-containing protein</fullName>
    </recommendedName>
</protein>
<sequence>MHPQTFDIFHIEQNLGRMQFFKTHDPFIVGVDHNLEPDLKERHAFRLFPKLSPELRLMIWATAADDRQIVRIKPCSEDWSGEEGFLADYTMPVVLHVCQDSRNEALKKYAVIFGGILRNPIYFNYHRDFVTLVGTSTYDHFEILSQEDNSVSEEIQKVENVLSMAAGLGSGKSEEGVLLEELAIWDGIRHVVIAERSATWWGTFKEIWSDREMQRLTHDAKANHTRVERQTFIIPSIPEVRIVKFDDIIHAVEEDKYKSL</sequence>
<evidence type="ECO:0000313" key="2">
    <source>
        <dbReference type="EMBL" id="RAL65331.1"/>
    </source>
</evidence>
<comment type="caution">
    <text evidence="2">The sequence shown here is derived from an EMBL/GenBank/DDBJ whole genome shotgun (WGS) entry which is preliminary data.</text>
</comment>
<dbReference type="PANTHER" id="PTHR35910:SF6">
    <property type="entry name" value="2EXR DOMAIN-CONTAINING PROTEIN"/>
    <property type="match status" value="1"/>
</dbReference>
<dbReference type="EMBL" id="QKRW01000010">
    <property type="protein sequence ID" value="RAL65331.1"/>
    <property type="molecule type" value="Genomic_DNA"/>
</dbReference>
<dbReference type="Pfam" id="PF20150">
    <property type="entry name" value="2EXR"/>
    <property type="match status" value="1"/>
</dbReference>
<dbReference type="AlphaFoldDB" id="A0A395IYT8"/>
<dbReference type="Proteomes" id="UP000249056">
    <property type="component" value="Unassembled WGS sequence"/>
</dbReference>
<feature type="domain" description="2EXR" evidence="1">
    <location>
        <begin position="45"/>
        <end position="129"/>
    </location>
</feature>
<accession>A0A395IYT8</accession>
<evidence type="ECO:0000313" key="3">
    <source>
        <dbReference type="Proteomes" id="UP000249056"/>
    </source>
</evidence>